<evidence type="ECO:0000256" key="2">
    <source>
        <dbReference type="ARBA" id="ARBA00022692"/>
    </source>
</evidence>
<keyword evidence="10" id="KW-1185">Reference proteome</keyword>
<feature type="compositionally biased region" description="Low complexity" evidence="5">
    <location>
        <begin position="133"/>
        <end position="156"/>
    </location>
</feature>
<dbReference type="InterPro" id="IPR000535">
    <property type="entry name" value="MSP_dom"/>
</dbReference>
<evidence type="ECO:0000313" key="9">
    <source>
        <dbReference type="EMBL" id="CAF3654251.1"/>
    </source>
</evidence>
<evidence type="ECO:0000259" key="7">
    <source>
        <dbReference type="Pfam" id="PF00635"/>
    </source>
</evidence>
<dbReference type="Pfam" id="PF00635">
    <property type="entry name" value="Motile_Sperm"/>
    <property type="match status" value="1"/>
</dbReference>
<dbReference type="Proteomes" id="UP000663829">
    <property type="component" value="Unassembled WGS sequence"/>
</dbReference>
<comment type="caution">
    <text evidence="8">The sequence shown here is derived from an EMBL/GenBank/DDBJ whole genome shotgun (WGS) entry which is preliminary data.</text>
</comment>
<keyword evidence="3 6" id="KW-1133">Transmembrane helix</keyword>
<dbReference type="InterPro" id="IPR013783">
    <property type="entry name" value="Ig-like_fold"/>
</dbReference>
<dbReference type="EMBL" id="CAJOBC010001087">
    <property type="protein sequence ID" value="CAF3654251.1"/>
    <property type="molecule type" value="Genomic_DNA"/>
</dbReference>
<gene>
    <name evidence="8" type="ORF">GPM918_LOCUS6881</name>
    <name evidence="9" type="ORF">SRO942_LOCUS6881</name>
</gene>
<evidence type="ECO:0000256" key="5">
    <source>
        <dbReference type="SAM" id="MobiDB-lite"/>
    </source>
</evidence>
<dbReference type="GO" id="GO:0016020">
    <property type="term" value="C:membrane"/>
    <property type="evidence" value="ECO:0007669"/>
    <property type="project" value="UniProtKB-SubCell"/>
</dbReference>
<evidence type="ECO:0000313" key="10">
    <source>
        <dbReference type="Proteomes" id="UP000663829"/>
    </source>
</evidence>
<dbReference type="PANTHER" id="PTHR34441">
    <property type="entry name" value="MOTILE SPERM DOMAIN-CONTAINING PROTEIN 1"/>
    <property type="match status" value="1"/>
</dbReference>
<feature type="domain" description="MSP" evidence="7">
    <location>
        <begin position="32"/>
        <end position="101"/>
    </location>
</feature>
<feature type="region of interest" description="Disordered" evidence="5">
    <location>
        <begin position="129"/>
        <end position="156"/>
    </location>
</feature>
<dbReference type="InterPro" id="IPR039283">
    <property type="entry name" value="MOSPD1/3"/>
</dbReference>
<sequence>MSLQSHSINALQLPFFCSSNSLLFYLDDSTSFSQILTIYNPYEFPVKYKVLCTAPRKYLIAEPQGEIRGQHSVDSVVRLLDISSSSSNQNIVHKIRIQFYDRRKPQDLIGKRDVTCTILSYKPLEENFDDDNAASSSGRLRPPSSSSSSSQSLAPANPANVLTQDIRDPVVVFLMTIAGLLSAFVLILPSLPEENTNTRIPHYLHMSVNSKVIASYVLEKRLVDIVSCEIKKTMKTFWKSFELTQYLKIAFEYNEQNGSLNIFLKNDQIDDEQQSSSKSINLISNNIYNWELQSNLKCKHHDRNDTIILDNILTDNIDDCVIEQHVNKSSIPDSQLITKISSIKQCDDDVIQQSDNYIHQQKNLSYIQQEQECEILYMQLTSLFVYDDDLKQEQQKLYPYEMNFLSDTDDYDLSNSSLTPSDDGYASVEEKIHEHHCIEKKTEKQLVLYERETVIKTILYQKLDKFFYIRRFVSNLLELKPFQHTVLTMMS</sequence>
<name>A0A813X5H0_9BILA</name>
<dbReference type="PANTHER" id="PTHR34441:SF1">
    <property type="entry name" value="MOTILE SPERM DOMAIN-CONTAINING 1"/>
    <property type="match status" value="1"/>
</dbReference>
<comment type="subcellular location">
    <subcellularLocation>
        <location evidence="1">Membrane</location>
        <topology evidence="1">Multi-pass membrane protein</topology>
    </subcellularLocation>
</comment>
<evidence type="ECO:0000256" key="3">
    <source>
        <dbReference type="ARBA" id="ARBA00022989"/>
    </source>
</evidence>
<dbReference type="EMBL" id="CAJNOQ010001087">
    <property type="protein sequence ID" value="CAF0866749.1"/>
    <property type="molecule type" value="Genomic_DNA"/>
</dbReference>
<keyword evidence="2 6" id="KW-0812">Transmembrane</keyword>
<accession>A0A813X5H0</accession>
<organism evidence="8 10">
    <name type="scientific">Didymodactylos carnosus</name>
    <dbReference type="NCBI Taxonomy" id="1234261"/>
    <lineage>
        <taxon>Eukaryota</taxon>
        <taxon>Metazoa</taxon>
        <taxon>Spiralia</taxon>
        <taxon>Gnathifera</taxon>
        <taxon>Rotifera</taxon>
        <taxon>Eurotatoria</taxon>
        <taxon>Bdelloidea</taxon>
        <taxon>Philodinida</taxon>
        <taxon>Philodinidae</taxon>
        <taxon>Didymodactylos</taxon>
    </lineage>
</organism>
<dbReference type="Proteomes" id="UP000681722">
    <property type="component" value="Unassembled WGS sequence"/>
</dbReference>
<evidence type="ECO:0000256" key="6">
    <source>
        <dbReference type="SAM" id="Phobius"/>
    </source>
</evidence>
<dbReference type="SUPFAM" id="SSF49354">
    <property type="entry name" value="PapD-like"/>
    <property type="match status" value="1"/>
</dbReference>
<dbReference type="InterPro" id="IPR008962">
    <property type="entry name" value="PapD-like_sf"/>
</dbReference>
<evidence type="ECO:0000256" key="1">
    <source>
        <dbReference type="ARBA" id="ARBA00004141"/>
    </source>
</evidence>
<proteinExistence type="predicted"/>
<reference evidence="8" key="1">
    <citation type="submission" date="2021-02" db="EMBL/GenBank/DDBJ databases">
        <authorList>
            <person name="Nowell W R."/>
        </authorList>
    </citation>
    <scope>NUCLEOTIDE SEQUENCE</scope>
</reference>
<evidence type="ECO:0000313" key="8">
    <source>
        <dbReference type="EMBL" id="CAF0866749.1"/>
    </source>
</evidence>
<keyword evidence="4 6" id="KW-0472">Membrane</keyword>
<dbReference type="OrthoDB" id="10022288at2759"/>
<feature type="transmembrane region" description="Helical" evidence="6">
    <location>
        <begin position="170"/>
        <end position="191"/>
    </location>
</feature>
<dbReference type="AlphaFoldDB" id="A0A813X5H0"/>
<protein>
    <recommendedName>
        <fullName evidence="7">MSP domain-containing protein</fullName>
    </recommendedName>
</protein>
<dbReference type="Gene3D" id="2.60.40.10">
    <property type="entry name" value="Immunoglobulins"/>
    <property type="match status" value="1"/>
</dbReference>
<dbReference type="GO" id="GO:0005737">
    <property type="term" value="C:cytoplasm"/>
    <property type="evidence" value="ECO:0007669"/>
    <property type="project" value="TreeGrafter"/>
</dbReference>
<evidence type="ECO:0000256" key="4">
    <source>
        <dbReference type="ARBA" id="ARBA00023136"/>
    </source>
</evidence>